<evidence type="ECO:0000313" key="2">
    <source>
        <dbReference type="EMBL" id="RSK32638.1"/>
    </source>
</evidence>
<evidence type="ECO:0000313" key="5">
    <source>
        <dbReference type="Proteomes" id="UP000272481"/>
    </source>
</evidence>
<evidence type="ECO:0000313" key="3">
    <source>
        <dbReference type="EMBL" id="SDE23468.1"/>
    </source>
</evidence>
<evidence type="ECO:0000313" key="4">
    <source>
        <dbReference type="Proteomes" id="UP000198823"/>
    </source>
</evidence>
<dbReference type="Proteomes" id="UP000198823">
    <property type="component" value="Unassembled WGS sequence"/>
</dbReference>
<keyword evidence="1" id="KW-1133">Transmembrane helix</keyword>
<evidence type="ECO:0000256" key="1">
    <source>
        <dbReference type="SAM" id="Phobius"/>
    </source>
</evidence>
<dbReference type="EMBL" id="FNAR01000005">
    <property type="protein sequence ID" value="SDE23468.1"/>
    <property type="molecule type" value="Genomic_DNA"/>
</dbReference>
<sequence length="199" mass="23189">MPTIEDVIKVHEKVSALSNAPLAIIAGAIWTFIAITFIVFLFKERNKLSLKGLIYSFFSLVILFSVIGYLSFTIKDYQFSMNEKKWEENYLHPYLEALPEKKEYIQDFSQVINHNDENITKSKYRDNDAQPIVVEISKDPGSAEKKMLIQVIVQKEQIDQAYLTYKIIEEDISDEYTKDQYYETVLHIPSDYKIIAPTK</sequence>
<dbReference type="Proteomes" id="UP000272481">
    <property type="component" value="Unassembled WGS sequence"/>
</dbReference>
<dbReference type="EMBL" id="RWGW01000010">
    <property type="protein sequence ID" value="RSK32638.1"/>
    <property type="molecule type" value="Genomic_DNA"/>
</dbReference>
<reference evidence="2 5" key="2">
    <citation type="submission" date="2018-12" db="EMBL/GenBank/DDBJ databases">
        <title>Comparitive functional genomics of dry heat resistant strains isolated from the viking spacecraft.</title>
        <authorList>
            <person name="Seuylemezian A."/>
            <person name="Vaishampayan P."/>
        </authorList>
    </citation>
    <scope>NUCLEOTIDE SEQUENCE [LARGE SCALE GENOMIC DNA]</scope>
    <source>
        <strain evidence="2 5">M6-11</strain>
    </source>
</reference>
<organism evidence="3 4">
    <name type="scientific">Bhargavaea beijingensis</name>
    <dbReference type="NCBI Taxonomy" id="426756"/>
    <lineage>
        <taxon>Bacteria</taxon>
        <taxon>Bacillati</taxon>
        <taxon>Bacillota</taxon>
        <taxon>Bacilli</taxon>
        <taxon>Bacillales</taxon>
        <taxon>Caryophanaceae</taxon>
        <taxon>Bhargavaea</taxon>
    </lineage>
</organism>
<feature type="transmembrane region" description="Helical" evidence="1">
    <location>
        <begin position="20"/>
        <end position="41"/>
    </location>
</feature>
<dbReference type="RefSeq" id="WP_092095679.1">
    <property type="nucleotide sequence ID" value="NZ_FNAR01000005.1"/>
</dbReference>
<keyword evidence="1" id="KW-0812">Transmembrane</keyword>
<name>A0A1G7B8M0_9BACL</name>
<feature type="transmembrane region" description="Helical" evidence="1">
    <location>
        <begin position="53"/>
        <end position="72"/>
    </location>
</feature>
<proteinExistence type="predicted"/>
<dbReference type="OrthoDB" id="2875522at2"/>
<gene>
    <name evidence="2" type="ORF">EJA12_07370</name>
    <name evidence="3" type="ORF">SAMN04488126_105108</name>
</gene>
<keyword evidence="5" id="KW-1185">Reference proteome</keyword>
<reference evidence="3 4" key="1">
    <citation type="submission" date="2016-10" db="EMBL/GenBank/DDBJ databases">
        <authorList>
            <person name="de Groot N.N."/>
        </authorList>
    </citation>
    <scope>NUCLEOTIDE SEQUENCE [LARGE SCALE GENOMIC DNA]</scope>
    <source>
        <strain evidence="3 4">CGMCC 1.6762</strain>
    </source>
</reference>
<accession>A0A1G7B8M0</accession>
<dbReference type="AlphaFoldDB" id="A0A1G7B8M0"/>
<protein>
    <submittedName>
        <fullName evidence="3">Uncharacterized protein</fullName>
    </submittedName>
</protein>
<keyword evidence="1" id="KW-0472">Membrane</keyword>